<organism evidence="2 3">
    <name type="scientific">Rhizoctonia solani</name>
    <dbReference type="NCBI Taxonomy" id="456999"/>
    <lineage>
        <taxon>Eukaryota</taxon>
        <taxon>Fungi</taxon>
        <taxon>Dikarya</taxon>
        <taxon>Basidiomycota</taxon>
        <taxon>Agaricomycotina</taxon>
        <taxon>Agaricomycetes</taxon>
        <taxon>Cantharellales</taxon>
        <taxon>Ceratobasidiaceae</taxon>
        <taxon>Rhizoctonia</taxon>
    </lineage>
</organism>
<feature type="region of interest" description="Disordered" evidence="1">
    <location>
        <begin position="1"/>
        <end position="20"/>
    </location>
</feature>
<name>A0A8H3BGJ3_9AGAM</name>
<evidence type="ECO:0000313" key="2">
    <source>
        <dbReference type="EMBL" id="CAE6457186.1"/>
    </source>
</evidence>
<sequence>MLPDMESDLDESEPTYIQSRGGPGIGKYVDPSIMYGVFLKALEMYATTGLQQLLVRAPHIQELIDGLKEVSTTPLQSVNLSEYCQGQDCGVVQQLFCCQEVRGVYHEYILLKIQEPSNKISWARIERRTERKGGYIQGSFTPSFIPIDLATTAPRFEDLVNRGWIPGQPNDRIMEAMAFSDVHLVTLKHLVGLFTEEKKRYTPFKPTQPTTWTQPSGFSGGWRLPPVQNNGFANSYHQPNSVNGYYNTNAYWSNGSSAVDVYLE</sequence>
<feature type="compositionally biased region" description="Acidic residues" evidence="1">
    <location>
        <begin position="1"/>
        <end position="13"/>
    </location>
</feature>
<protein>
    <submittedName>
        <fullName evidence="2">Uncharacterized protein</fullName>
    </submittedName>
</protein>
<comment type="caution">
    <text evidence="2">The sequence shown here is derived from an EMBL/GenBank/DDBJ whole genome shotgun (WGS) entry which is preliminary data.</text>
</comment>
<gene>
    <name evidence="2" type="ORF">RDB_LOCUS141855</name>
</gene>
<evidence type="ECO:0000313" key="3">
    <source>
        <dbReference type="Proteomes" id="UP000663841"/>
    </source>
</evidence>
<dbReference type="AlphaFoldDB" id="A0A8H3BGJ3"/>
<evidence type="ECO:0000256" key="1">
    <source>
        <dbReference type="SAM" id="MobiDB-lite"/>
    </source>
</evidence>
<accession>A0A8H3BGJ3</accession>
<dbReference type="Proteomes" id="UP000663841">
    <property type="component" value="Unassembled WGS sequence"/>
</dbReference>
<reference evidence="2" key="1">
    <citation type="submission" date="2021-01" db="EMBL/GenBank/DDBJ databases">
        <authorList>
            <person name="Kaushik A."/>
        </authorList>
    </citation>
    <scope>NUCLEOTIDE SEQUENCE</scope>
    <source>
        <strain evidence="2">AG3-T5</strain>
    </source>
</reference>
<proteinExistence type="predicted"/>
<dbReference type="OrthoDB" id="2161780at2759"/>
<dbReference type="EMBL" id="CAJMWW010000203">
    <property type="protein sequence ID" value="CAE6457186.1"/>
    <property type="molecule type" value="Genomic_DNA"/>
</dbReference>